<accession>A0ACC2NVL4</accession>
<proteinExistence type="predicted"/>
<name>A0ACC2NVL4_9HYME</name>
<dbReference type="EMBL" id="CM056742">
    <property type="protein sequence ID" value="KAJ8675122.1"/>
    <property type="molecule type" value="Genomic_DNA"/>
</dbReference>
<sequence>MFILDSATPNRGFTYSPNKLYKNGCTVGFYTNDGREVATPIYCAQGDDFSCRPNQLMKSRYSPNTCLCNKDGTSAVCNLMSIQEGPPKTDFDPDVFCEPRKVFYIDCDICTCGADGKIATCILSKCPLIRRNYVCEPGKTFKPDCNTCTCDEDIPYSATCTNMSCGVTRVIEPGTNPDPITPPHHRCEPNSHFKLDCHDCYCSEDGTSLACHELHFSCPLPLGFRRVKKLEYA</sequence>
<organism evidence="1 2">
    <name type="scientific">Eretmocerus hayati</name>
    <dbReference type="NCBI Taxonomy" id="131215"/>
    <lineage>
        <taxon>Eukaryota</taxon>
        <taxon>Metazoa</taxon>
        <taxon>Ecdysozoa</taxon>
        <taxon>Arthropoda</taxon>
        <taxon>Hexapoda</taxon>
        <taxon>Insecta</taxon>
        <taxon>Pterygota</taxon>
        <taxon>Neoptera</taxon>
        <taxon>Endopterygota</taxon>
        <taxon>Hymenoptera</taxon>
        <taxon>Apocrita</taxon>
        <taxon>Proctotrupomorpha</taxon>
        <taxon>Chalcidoidea</taxon>
        <taxon>Aphelinidae</taxon>
        <taxon>Aphelininae</taxon>
        <taxon>Eretmocerus</taxon>
    </lineage>
</organism>
<evidence type="ECO:0000313" key="2">
    <source>
        <dbReference type="Proteomes" id="UP001239111"/>
    </source>
</evidence>
<comment type="caution">
    <text evidence="1">The sequence shown here is derived from an EMBL/GenBank/DDBJ whole genome shotgun (WGS) entry which is preliminary data.</text>
</comment>
<gene>
    <name evidence="1" type="ORF">QAD02_010908</name>
</gene>
<protein>
    <submittedName>
        <fullName evidence="1">Uncharacterized protein</fullName>
    </submittedName>
</protein>
<dbReference type="Proteomes" id="UP001239111">
    <property type="component" value="Chromosome 2"/>
</dbReference>
<reference evidence="1" key="1">
    <citation type="submission" date="2023-04" db="EMBL/GenBank/DDBJ databases">
        <title>A chromosome-level genome assembly of the parasitoid wasp Eretmocerus hayati.</title>
        <authorList>
            <person name="Zhong Y."/>
            <person name="Liu S."/>
            <person name="Liu Y."/>
        </authorList>
    </citation>
    <scope>NUCLEOTIDE SEQUENCE</scope>
    <source>
        <strain evidence="1">ZJU_SS_LIU_2023</strain>
    </source>
</reference>
<keyword evidence="2" id="KW-1185">Reference proteome</keyword>
<evidence type="ECO:0000313" key="1">
    <source>
        <dbReference type="EMBL" id="KAJ8675122.1"/>
    </source>
</evidence>